<dbReference type="GO" id="GO:0047527">
    <property type="term" value="F:2,3-dihydroxybenzoate-serine ligase activity"/>
    <property type="evidence" value="ECO:0007669"/>
    <property type="project" value="TreeGrafter"/>
</dbReference>
<evidence type="ECO:0000259" key="6">
    <source>
        <dbReference type="Pfam" id="PF13193"/>
    </source>
</evidence>
<evidence type="ECO:0000259" key="3">
    <source>
        <dbReference type="Pfam" id="PF00550"/>
    </source>
</evidence>
<dbReference type="SUPFAM" id="SSF53474">
    <property type="entry name" value="alpha/beta-Hydrolases"/>
    <property type="match status" value="1"/>
</dbReference>
<dbReference type="GO" id="GO:0016779">
    <property type="term" value="F:nucleotidyltransferase activity"/>
    <property type="evidence" value="ECO:0007669"/>
    <property type="project" value="UniProtKB-KW"/>
</dbReference>
<evidence type="ECO:0000259" key="4">
    <source>
        <dbReference type="Pfam" id="PF00668"/>
    </source>
</evidence>
<dbReference type="InterPro" id="IPR045851">
    <property type="entry name" value="AMP-bd_C_sf"/>
</dbReference>
<dbReference type="NCBIfam" id="TIGR01733">
    <property type="entry name" value="AA-adenyl-dom"/>
    <property type="match status" value="1"/>
</dbReference>
<dbReference type="EMBL" id="CP035299">
    <property type="protein sequence ID" value="QAU53139.1"/>
    <property type="molecule type" value="Genomic_DNA"/>
</dbReference>
<dbReference type="GO" id="GO:0009239">
    <property type="term" value="P:enterobactin biosynthetic process"/>
    <property type="evidence" value="ECO:0007669"/>
    <property type="project" value="TreeGrafter"/>
</dbReference>
<protein>
    <submittedName>
        <fullName evidence="7">Enterobactin synthase component F</fullName>
        <ecNumber evidence="7">2.7.7.-</ecNumber>
    </submittedName>
</protein>
<dbReference type="InterPro" id="IPR025110">
    <property type="entry name" value="AMP-bd_C"/>
</dbReference>
<dbReference type="Pfam" id="PF00550">
    <property type="entry name" value="PP-binding"/>
    <property type="match status" value="1"/>
</dbReference>
<feature type="domain" description="AMP-binding enzyme C-terminal" evidence="6">
    <location>
        <begin position="915"/>
        <end position="982"/>
    </location>
</feature>
<dbReference type="InterPro" id="IPR029058">
    <property type="entry name" value="AB_hydrolase_fold"/>
</dbReference>
<dbReference type="GO" id="GO:0043041">
    <property type="term" value="P:amino acid activation for nonribosomal peptide biosynthetic process"/>
    <property type="evidence" value="ECO:0007669"/>
    <property type="project" value="TreeGrafter"/>
</dbReference>
<dbReference type="Gene3D" id="3.40.50.1820">
    <property type="entry name" value="alpha/beta hydrolase"/>
    <property type="match status" value="1"/>
</dbReference>
<dbReference type="Proteomes" id="UP000288929">
    <property type="component" value="Chromosome"/>
</dbReference>
<dbReference type="EC" id="2.7.7.-" evidence="7"/>
<reference evidence="7 8" key="1">
    <citation type="submission" date="2019-01" db="EMBL/GenBank/DDBJ databases">
        <authorList>
            <person name="Ruckert C."/>
            <person name="Busche T."/>
            <person name="Kalinowski J."/>
        </authorList>
    </citation>
    <scope>NUCLEOTIDE SEQUENCE [LARGE SCALE GENOMIC DNA]</scope>
    <source>
        <strain evidence="7 8">136/3</strain>
    </source>
</reference>
<dbReference type="InterPro" id="IPR042099">
    <property type="entry name" value="ANL_N_sf"/>
</dbReference>
<dbReference type="SUPFAM" id="SSF47336">
    <property type="entry name" value="ACP-like"/>
    <property type="match status" value="1"/>
</dbReference>
<feature type="domain" description="Condensation" evidence="4">
    <location>
        <begin position="9"/>
        <end position="457"/>
    </location>
</feature>
<dbReference type="GO" id="GO:0008610">
    <property type="term" value="P:lipid biosynthetic process"/>
    <property type="evidence" value="ECO:0007669"/>
    <property type="project" value="UniProtKB-ARBA"/>
</dbReference>
<dbReference type="PANTHER" id="PTHR45527:SF1">
    <property type="entry name" value="FATTY ACID SYNTHASE"/>
    <property type="match status" value="1"/>
</dbReference>
<dbReference type="Gene3D" id="3.30.300.30">
    <property type="match status" value="1"/>
</dbReference>
<dbReference type="InterPro" id="IPR010071">
    <property type="entry name" value="AA_adenyl_dom"/>
</dbReference>
<dbReference type="Pfam" id="PF13193">
    <property type="entry name" value="AMP-binding_C"/>
    <property type="match status" value="1"/>
</dbReference>
<dbReference type="KEGG" id="cpeg:CPELA_09420"/>
<evidence type="ECO:0000313" key="7">
    <source>
        <dbReference type="EMBL" id="QAU53139.1"/>
    </source>
</evidence>
<dbReference type="SUPFAM" id="SSF52777">
    <property type="entry name" value="CoA-dependent acyltransferases"/>
    <property type="match status" value="2"/>
</dbReference>
<feature type="domain" description="AMP-dependent synthetase/ligase" evidence="2">
    <location>
        <begin position="514"/>
        <end position="847"/>
    </location>
</feature>
<dbReference type="GO" id="GO:0009366">
    <property type="term" value="C:enterobactin synthetase complex"/>
    <property type="evidence" value="ECO:0007669"/>
    <property type="project" value="TreeGrafter"/>
</dbReference>
<keyword evidence="7" id="KW-0808">Transferase</keyword>
<dbReference type="Pfam" id="PF00668">
    <property type="entry name" value="Condensation"/>
    <property type="match status" value="1"/>
</dbReference>
<keyword evidence="8" id="KW-1185">Reference proteome</keyword>
<dbReference type="Gene3D" id="3.30.559.10">
    <property type="entry name" value="Chloramphenicol acetyltransferase-like domain"/>
    <property type="match status" value="1"/>
</dbReference>
<dbReference type="InterPro" id="IPR020845">
    <property type="entry name" value="AMP-binding_CS"/>
</dbReference>
<dbReference type="PROSITE" id="PS00455">
    <property type="entry name" value="AMP_BINDING"/>
    <property type="match status" value="1"/>
</dbReference>
<dbReference type="Pfam" id="PF00501">
    <property type="entry name" value="AMP-binding"/>
    <property type="match status" value="1"/>
</dbReference>
<dbReference type="PANTHER" id="PTHR45527">
    <property type="entry name" value="NONRIBOSOMAL PEPTIDE SYNTHETASE"/>
    <property type="match status" value="1"/>
</dbReference>
<dbReference type="SUPFAM" id="SSF56801">
    <property type="entry name" value="Acetyl-CoA synthetase-like"/>
    <property type="match status" value="1"/>
</dbReference>
<dbReference type="GO" id="GO:0031177">
    <property type="term" value="F:phosphopantetheine binding"/>
    <property type="evidence" value="ECO:0007669"/>
    <property type="project" value="TreeGrafter"/>
</dbReference>
<dbReference type="Gene3D" id="3.30.559.30">
    <property type="entry name" value="Nonribosomal peptide synthetase, condensation domain"/>
    <property type="match status" value="1"/>
</dbReference>
<accession>A0A410WB20</accession>
<dbReference type="InterPro" id="IPR009081">
    <property type="entry name" value="PP-bd_ACP"/>
</dbReference>
<organism evidence="7 8">
    <name type="scientific">Corynebacterium pelargi</name>
    <dbReference type="NCBI Taxonomy" id="1471400"/>
    <lineage>
        <taxon>Bacteria</taxon>
        <taxon>Bacillati</taxon>
        <taxon>Actinomycetota</taxon>
        <taxon>Actinomycetes</taxon>
        <taxon>Mycobacteriales</taxon>
        <taxon>Corynebacteriaceae</taxon>
        <taxon>Corynebacterium</taxon>
    </lineage>
</organism>
<name>A0A410WB20_9CORY</name>
<dbReference type="CDD" id="cd05930">
    <property type="entry name" value="A_NRPS"/>
    <property type="match status" value="1"/>
</dbReference>
<feature type="domain" description="Carrier" evidence="3">
    <location>
        <begin position="1009"/>
        <end position="1068"/>
    </location>
</feature>
<evidence type="ECO:0000259" key="5">
    <source>
        <dbReference type="Pfam" id="PF00975"/>
    </source>
</evidence>
<sequence>MKRLLNAGQQAHWFINATTPEQCQCAELVILRPTKDAAGTYHSVDSDTLTRAIEHCTRAVPEFSASFFTEAQQPVMSIPDQPVAHKVQVLDPRTIEAQGVSDTSTEALARWAHHLVDQAPASTQKISGTGLIHHVVASIPHQAQSHTTVWVMRVHHIVADGFAVNAFIAWVARCYTALIQEQALPPSPFSQASATKDELFSTECAQYWRAQSLPVDPPSLIAHTHGSKRPHSLSAQTHIAAETRAALRKIAAASGATELDIACTLIAHYTAAMTHTEQITLGLPMMHRPFGQQTIAMSPVASVLPIALSCPVQAPGMAPKLEESIAGVAQQLGQARAHASIRLEDIRRLHGLSDPSRRLLGPSINIRPFTPSYCFAGVKCEIRTLSAGPVVDAEWVLQSAPNGGWDCLLLAHGSTKDQEMIEAHAHRMAAFFAQASKLSPTRRLSDISIATEAEQQQCIEVFNRTQHLLPWDSTTTLSHLLHQQRAAALHATPDGAAPLLYFAQQELPADQAWGVITTIANKMHDLGVRSGDMVALGLPRSASLSLSIAAVLLLGAQWVPVDPTLPEARRAYMLERTQPRLLVIPDTDVWDAFDASAVGIKATLRISSTDIRAGQQPSFEEPAWLADLELPKPEHTAYVLFTSGSTGKPKAVAVPHRGVLNRLEWMVEYYQISREAQACIMQKTPSSFDVSVWELLLPFSHDVPCAILPEQLHLDPVAVAEHINSAGVTHCHFVPSALGAFLNSQRDSDINLDCLKHVITSGEALDAGLAHATASTFDVQVHNLYGPTEASIDVTAHTVRPEDRVIPIGKPVWNTRTYVLDPWQQAVPVGARGMLYLAGVQLANGYLGQAVLTAQQFVEDPFAPACQENRRMYRTGDLASWRADGSLLYHGRSDGQVKLRGQRLELGEVSATMQHVSGVAQAVAVVHEGSRLLGYAIPSDAHADEHALIHAIRQACTAALPSYMVPSAIILLERLPMTLNGKLDTKALPLPEVEHQGSAELSKDPHTAQVQRAFAEVLNLGVVGTEDNFFDLGGTSLEAIALANALGTKVRVADVFAAPSVDALANALRQLDAEQPSKNTGTARWLSLRAHREGIPVICLYPAGGLGWSYAGLVAQLDPARGVYACQAPGVDGTSPRPATLAEAAKIAAEDIAQMCTMLGVTDVDVVGWSVGGVLAHEVAACAPSFGFQCRRVLLLDAYPAEAWAALPAPTEIEKLQGIATMAGCDPAVLDTQDPQRARVQLREALSNSGGPFAHLPSEVLAEVSEVVGHNARLMREHRSSYYPGSIDLFQATVAATSQAQEAAEAVRDPHLWEAHTAELRIHPLGISHPEMVHPATLARVAALLA</sequence>
<comment type="cofactor">
    <cofactor evidence="1">
        <name>pantetheine 4'-phosphate</name>
        <dbReference type="ChEBI" id="CHEBI:47942"/>
    </cofactor>
</comment>
<dbReference type="Gene3D" id="3.40.50.12780">
    <property type="entry name" value="N-terminal domain of ligase-like"/>
    <property type="match status" value="1"/>
</dbReference>
<keyword evidence="7" id="KW-0548">Nucleotidyltransferase</keyword>
<dbReference type="InterPro" id="IPR036736">
    <property type="entry name" value="ACP-like_sf"/>
</dbReference>
<dbReference type="InterPro" id="IPR023213">
    <property type="entry name" value="CAT-like_dom_sf"/>
</dbReference>
<evidence type="ECO:0000256" key="1">
    <source>
        <dbReference type="ARBA" id="ARBA00001957"/>
    </source>
</evidence>
<proteinExistence type="predicted"/>
<dbReference type="GO" id="GO:0005829">
    <property type="term" value="C:cytosol"/>
    <property type="evidence" value="ECO:0007669"/>
    <property type="project" value="TreeGrafter"/>
</dbReference>
<dbReference type="UniPathway" id="UPA00011"/>
<evidence type="ECO:0000259" key="2">
    <source>
        <dbReference type="Pfam" id="PF00501"/>
    </source>
</evidence>
<feature type="domain" description="Thioesterase" evidence="5">
    <location>
        <begin position="1096"/>
        <end position="1234"/>
    </location>
</feature>
<evidence type="ECO:0000313" key="8">
    <source>
        <dbReference type="Proteomes" id="UP000288929"/>
    </source>
</evidence>
<dbReference type="InterPro" id="IPR000873">
    <property type="entry name" value="AMP-dep_synth/lig_dom"/>
</dbReference>
<dbReference type="Pfam" id="PF00975">
    <property type="entry name" value="Thioesterase"/>
    <property type="match status" value="1"/>
</dbReference>
<dbReference type="OrthoDB" id="2472181at2"/>
<dbReference type="InterPro" id="IPR001242">
    <property type="entry name" value="Condensation_dom"/>
</dbReference>
<gene>
    <name evidence="7" type="primary">entF</name>
    <name evidence="7" type="ORF">CPELA_09420</name>
</gene>
<dbReference type="InterPro" id="IPR001031">
    <property type="entry name" value="Thioesterase"/>
</dbReference>
<dbReference type="RefSeq" id="WP_128890487.1">
    <property type="nucleotide sequence ID" value="NZ_BMCX01000002.1"/>
</dbReference>